<gene>
    <name evidence="1" type="ORF">SAMN05444409_1954</name>
</gene>
<sequence>MSAYFEGTLEEFYKFLGPRTSDIVTEISRPYRKKQKSCKDEDKDENGKKKVCGKWKSLDAAHLKDRTRKILIREILEEFGTESGKGIYKINIDEFEEEFRNKHKDFFKVIQFRCRKHHRAYDKKYKVVDIEDDIALETEETYQPNFELDFNTTSVIIKKFIISNISYLNENNCRIAKVSTDNWNFNLKRDELKKDFYLLCYNQTDFSVAVLKILSNSLKINSKTSDQKKISLNIPYSESLFIEKKTCKTLELVESFELKP</sequence>
<dbReference type="EMBL" id="FSRK01000001">
    <property type="protein sequence ID" value="SIO09090.1"/>
    <property type="molecule type" value="Genomic_DNA"/>
</dbReference>
<dbReference type="Proteomes" id="UP000185207">
    <property type="component" value="Unassembled WGS sequence"/>
</dbReference>
<evidence type="ECO:0000313" key="2">
    <source>
        <dbReference type="Proteomes" id="UP000185207"/>
    </source>
</evidence>
<protein>
    <submittedName>
        <fullName evidence="1">Uncharacterized protein</fullName>
    </submittedName>
</protein>
<accession>A0A1N6GNG2</accession>
<dbReference type="STRING" id="1416779.SAMN05444409_1954"/>
<reference evidence="2" key="1">
    <citation type="submission" date="2016-11" db="EMBL/GenBank/DDBJ databases">
        <authorList>
            <person name="Varghese N."/>
            <person name="Submissions S."/>
        </authorList>
    </citation>
    <scope>NUCLEOTIDE SEQUENCE [LARGE SCALE GENOMIC DNA]</scope>
    <source>
        <strain evidence="2">DSM 27623</strain>
    </source>
</reference>
<dbReference type="AlphaFoldDB" id="A0A1N6GNG2"/>
<evidence type="ECO:0000313" key="1">
    <source>
        <dbReference type="EMBL" id="SIO09090.1"/>
    </source>
</evidence>
<dbReference type="RefSeq" id="WP_074235070.1">
    <property type="nucleotide sequence ID" value="NZ_FSRK01000001.1"/>
</dbReference>
<proteinExistence type="predicted"/>
<name>A0A1N6GNG2_9FLAO</name>
<organism evidence="1 2">
    <name type="scientific">Epilithonimonas zeae</name>
    <dbReference type="NCBI Taxonomy" id="1416779"/>
    <lineage>
        <taxon>Bacteria</taxon>
        <taxon>Pseudomonadati</taxon>
        <taxon>Bacteroidota</taxon>
        <taxon>Flavobacteriia</taxon>
        <taxon>Flavobacteriales</taxon>
        <taxon>Weeksellaceae</taxon>
        <taxon>Chryseobacterium group</taxon>
        <taxon>Epilithonimonas</taxon>
    </lineage>
</organism>
<keyword evidence="2" id="KW-1185">Reference proteome</keyword>
<dbReference type="OrthoDB" id="1264648at2"/>